<keyword evidence="4" id="KW-1185">Reference proteome</keyword>
<dbReference type="AlphaFoldDB" id="A0A6G0X5N8"/>
<feature type="region of interest" description="Disordered" evidence="2">
    <location>
        <begin position="1"/>
        <end position="24"/>
    </location>
</feature>
<evidence type="ECO:0000313" key="4">
    <source>
        <dbReference type="Proteomes" id="UP000481153"/>
    </source>
</evidence>
<dbReference type="Proteomes" id="UP000481153">
    <property type="component" value="Unassembled WGS sequence"/>
</dbReference>
<name>A0A6G0X5N8_9STRA</name>
<keyword evidence="1" id="KW-0175">Coiled coil</keyword>
<feature type="coiled-coil region" evidence="1">
    <location>
        <begin position="424"/>
        <end position="451"/>
    </location>
</feature>
<sequence length="459" mass="51961">METSSQSIAPYESGPYSPASSHGDVDWLDEKNDVFLDYLDESIKPSIALQEIQADPKPIPRAVSLPILTDALSDQNPSPLRHGLRHEKSTQEAMHLQANLDTAIATIAQLQTQLAQANGTCERLREEVNRMQSNEASAVKTADSAIRTVDVLREKLRATTDEKLSKATLTDTPQRDDSQTIRLECELELARSAISKLEAKVEALESTKLSTLMELDTTANQLKHCQQAHFDCQQLLQETRDECTKWKQQAQAVDAAAQQTTEAVETLMEEKRQLERQFQDFRSQRQVQSTFAMEKAAATLREKHRRLADAWLAVKRAIKAESRKTAASFTEWANDCTEVCLRHNEREVALSLKLAKMHSWQNQLRAERAKTMTLQQQLWKAESSRDKIKSQLQEELDGVKDHLNVLMAVKVGLVADVQASRDRHIEEESTVAELRREIEQLQKKNIALQQHLQVEIGSI</sequence>
<comment type="caution">
    <text evidence="3">The sequence shown here is derived from an EMBL/GenBank/DDBJ whole genome shotgun (WGS) entry which is preliminary data.</text>
</comment>
<gene>
    <name evidence="3" type="ORF">Ae201684_008176</name>
</gene>
<proteinExistence type="predicted"/>
<feature type="coiled-coil region" evidence="1">
    <location>
        <begin position="257"/>
        <end position="284"/>
    </location>
</feature>
<evidence type="ECO:0000256" key="2">
    <source>
        <dbReference type="SAM" id="MobiDB-lite"/>
    </source>
</evidence>
<evidence type="ECO:0000256" key="1">
    <source>
        <dbReference type="SAM" id="Coils"/>
    </source>
</evidence>
<dbReference type="EMBL" id="VJMJ01000100">
    <property type="protein sequence ID" value="KAF0735260.1"/>
    <property type="molecule type" value="Genomic_DNA"/>
</dbReference>
<accession>A0A6G0X5N8</accession>
<evidence type="ECO:0000313" key="3">
    <source>
        <dbReference type="EMBL" id="KAF0735260.1"/>
    </source>
</evidence>
<feature type="coiled-coil region" evidence="1">
    <location>
        <begin position="93"/>
        <end position="141"/>
    </location>
</feature>
<protein>
    <submittedName>
        <fullName evidence="3">Uncharacterized protein</fullName>
    </submittedName>
</protein>
<dbReference type="VEuPathDB" id="FungiDB:AeMF1_015501"/>
<organism evidence="3 4">
    <name type="scientific">Aphanomyces euteiches</name>
    <dbReference type="NCBI Taxonomy" id="100861"/>
    <lineage>
        <taxon>Eukaryota</taxon>
        <taxon>Sar</taxon>
        <taxon>Stramenopiles</taxon>
        <taxon>Oomycota</taxon>
        <taxon>Saprolegniomycetes</taxon>
        <taxon>Saprolegniales</taxon>
        <taxon>Verrucalvaceae</taxon>
        <taxon>Aphanomyces</taxon>
    </lineage>
</organism>
<feature type="coiled-coil region" evidence="1">
    <location>
        <begin position="180"/>
        <end position="207"/>
    </location>
</feature>
<reference evidence="3 4" key="1">
    <citation type="submission" date="2019-07" db="EMBL/GenBank/DDBJ databases">
        <title>Genomics analysis of Aphanomyces spp. identifies a new class of oomycete effector associated with host adaptation.</title>
        <authorList>
            <person name="Gaulin E."/>
        </authorList>
    </citation>
    <scope>NUCLEOTIDE SEQUENCE [LARGE SCALE GENOMIC DNA]</scope>
    <source>
        <strain evidence="3 4">ATCC 201684</strain>
    </source>
</reference>